<evidence type="ECO:0000259" key="1">
    <source>
        <dbReference type="Pfam" id="PF04028"/>
    </source>
</evidence>
<dbReference type="GO" id="GO:0016746">
    <property type="term" value="F:acyltransferase activity"/>
    <property type="evidence" value="ECO:0007669"/>
    <property type="project" value="UniProtKB-KW"/>
</dbReference>
<proteinExistence type="predicted"/>
<keyword evidence="4" id="KW-1185">Reference proteome</keyword>
<dbReference type="CDD" id="cd07983">
    <property type="entry name" value="LPLAT_DUF374-like"/>
    <property type="match status" value="1"/>
</dbReference>
<feature type="domain" description="DUF374" evidence="1">
    <location>
        <begin position="34"/>
        <end position="96"/>
    </location>
</feature>
<evidence type="ECO:0000313" key="3">
    <source>
        <dbReference type="EMBL" id="MCS5712547.1"/>
    </source>
</evidence>
<reference evidence="2" key="1">
    <citation type="submission" date="2015-09" db="EMBL/GenBank/DDBJ databases">
        <title>Draft Genome Sequences of Two Novel Amoeba-resistant Intranuclear Bacteria, Candidatus Berkiella cookevillensis and Candidatus Berkiella aquae.</title>
        <authorList>
            <person name="Mehari Y.T."/>
            <person name="Arivett B.A."/>
            <person name="Farone A.L."/>
            <person name="Gunderson J.H."/>
            <person name="Farone M.B."/>
        </authorList>
    </citation>
    <scope>NUCLEOTIDE SEQUENCE [LARGE SCALE GENOMIC DNA]</scope>
    <source>
        <strain evidence="2">HT99</strain>
    </source>
</reference>
<reference evidence="3" key="2">
    <citation type="journal article" date="2016" name="Genome Announc.">
        <title>Draft Genome Sequences of Two Novel Amoeba-Resistant Intranuclear Bacteria, 'Candidatus Berkiella cookevillensis' and 'Candidatus Berkiella aquae'.</title>
        <authorList>
            <person name="Mehari Y.T."/>
            <person name="Arivett B.A."/>
            <person name="Farone A.L."/>
            <person name="Gunderson J.H."/>
            <person name="Farone M.B."/>
        </authorList>
    </citation>
    <scope>NUCLEOTIDE SEQUENCE</scope>
    <source>
        <strain evidence="3">HT99</strain>
    </source>
</reference>
<dbReference type="Pfam" id="PF04028">
    <property type="entry name" value="DUF374"/>
    <property type="match status" value="1"/>
</dbReference>
<dbReference type="InterPro" id="IPR007172">
    <property type="entry name" value="DUF374"/>
</dbReference>
<name>A0A0Q9YN96_9GAMM</name>
<reference evidence="3" key="3">
    <citation type="submission" date="2021-06" db="EMBL/GenBank/DDBJ databases">
        <title>Genomic Description and Analysis of Intracellular Bacteria, Candidatus Berkiella cookevillensis and Candidatus Berkiella aquae.</title>
        <authorList>
            <person name="Kidane D.T."/>
            <person name="Mehari Y.T."/>
            <person name="Rice F.C."/>
            <person name="Arivett B.A."/>
            <person name="Farone A.L."/>
            <person name="Berk S.G."/>
            <person name="Farone M.B."/>
        </authorList>
    </citation>
    <scope>NUCLEOTIDE SEQUENCE</scope>
    <source>
        <strain evidence="3">HT99</strain>
    </source>
</reference>
<keyword evidence="3" id="KW-0808">Transferase</keyword>
<protein>
    <submittedName>
        <fullName evidence="3">Lysophospholipid acyltransferase family protein</fullName>
    </submittedName>
</protein>
<dbReference type="Proteomes" id="UP000051497">
    <property type="component" value="Unassembled WGS sequence"/>
</dbReference>
<dbReference type="AlphaFoldDB" id="A0A0Q9YN96"/>
<comment type="caution">
    <text evidence="2">The sequence shown here is derived from an EMBL/GenBank/DDBJ whole genome shotgun (WGS) entry which is preliminary data.</text>
</comment>
<keyword evidence="3" id="KW-0012">Acyltransferase</keyword>
<organism evidence="2">
    <name type="scientific">Candidatus Berkiella aquae</name>
    <dbReference type="NCBI Taxonomy" id="295108"/>
    <lineage>
        <taxon>Bacteria</taxon>
        <taxon>Pseudomonadati</taxon>
        <taxon>Pseudomonadota</taxon>
        <taxon>Gammaproteobacteria</taxon>
        <taxon>Candidatus Berkiellales</taxon>
        <taxon>Candidatus Berkiellaceae</taxon>
        <taxon>Candidatus Berkiella</taxon>
    </lineage>
</organism>
<dbReference type="EMBL" id="LKAJ01000002">
    <property type="protein sequence ID" value="KRG22252.1"/>
    <property type="molecule type" value="Genomic_DNA"/>
</dbReference>
<dbReference type="OrthoDB" id="9810508at2"/>
<sequence length="196" mass="21507">MHPNVDPTRQYVYGFWHGKQFAPIMFLPKWGPAKHVGLVSASRDGEMLSVWLQQLGYHVVRGSSSRKAISSLVKLINAAKEGYSMGIAADGPRGPALKAKAGISFLAHKANLQVVPIGVAYSKPWQFKSWDKYQLPLPFTKAVLYFDAPISVSEVSESVNEQMAKAIDVAELTAFELLKGTSKQPVVDCKPYIATT</sequence>
<dbReference type="STRING" id="295108.HT99x_00671"/>
<evidence type="ECO:0000313" key="2">
    <source>
        <dbReference type="EMBL" id="KRG22252.1"/>
    </source>
</evidence>
<dbReference type="RefSeq" id="WP_075065311.1">
    <property type="nucleotide sequence ID" value="NZ_LKAJ02000001.1"/>
</dbReference>
<gene>
    <name evidence="2" type="ORF">HT99x_00671</name>
    <name evidence="3" type="ORF">HT99x_013990</name>
</gene>
<evidence type="ECO:0000313" key="4">
    <source>
        <dbReference type="Proteomes" id="UP000051497"/>
    </source>
</evidence>
<dbReference type="EMBL" id="LKAJ02000001">
    <property type="protein sequence ID" value="MCS5712547.1"/>
    <property type="molecule type" value="Genomic_DNA"/>
</dbReference>
<accession>A0A0Q9YN96</accession>